<evidence type="ECO:0000259" key="3">
    <source>
        <dbReference type="SMART" id="SM00093"/>
    </source>
</evidence>
<dbReference type="GO" id="GO:0004867">
    <property type="term" value="F:serine-type endopeptidase inhibitor activity"/>
    <property type="evidence" value="ECO:0007669"/>
    <property type="project" value="InterPro"/>
</dbReference>
<keyword evidence="4" id="KW-1185">Reference proteome</keyword>
<evidence type="ECO:0000313" key="4">
    <source>
        <dbReference type="Proteomes" id="UP000035680"/>
    </source>
</evidence>
<evidence type="ECO:0000256" key="2">
    <source>
        <dbReference type="RuleBase" id="RU000411"/>
    </source>
</evidence>
<sequence>MSMEHDNILEAQANFTINILNQIFTLDDGVAFSPYSLTLALAMCYIGTCGKTEIEFKNLLSPFIEKVEYCKMLKNSIGNVYNDSDGISNIYIANRLFIQNDYVVKEKFKKDIENYLVATFENVDFSDPVTSAETINNFINNATHQKIKNLIKPKSISMDTEAIITNALYFKSQWKKKFNELLTIDDEFYVTNNEKKIVKMMSKATSLLYGGDKNFHIVKIPYTHSGNEFILILPKERNKLHSLLKKMDGKNLLKLIKSTYYYKDVILTMPKFKVESSYSMKKVLTKMGLVTPFNENANFTGMTSTDKIKIDDVIHKVFVDVNEEGTEAAAATAIFIVGYSAQASKDDEIIVKANHPFLYIILDNEKILFSGVYQ</sequence>
<dbReference type="CDD" id="cd00172">
    <property type="entry name" value="serpin"/>
    <property type="match status" value="1"/>
</dbReference>
<dbReference type="InterPro" id="IPR023795">
    <property type="entry name" value="Serpin_CS"/>
</dbReference>
<dbReference type="Proteomes" id="UP000035680">
    <property type="component" value="Unassembled WGS sequence"/>
</dbReference>
<dbReference type="Gene3D" id="2.30.39.10">
    <property type="entry name" value="Alpha-1-antitrypsin, domain 1"/>
    <property type="match status" value="1"/>
</dbReference>
<name>A0A0K0F4M7_STRVS</name>
<dbReference type="InterPro" id="IPR036186">
    <property type="entry name" value="Serpin_sf"/>
</dbReference>
<dbReference type="Pfam" id="PF00079">
    <property type="entry name" value="Serpin"/>
    <property type="match status" value="1"/>
</dbReference>
<dbReference type="STRING" id="75913.A0A0K0F4M7"/>
<dbReference type="SUPFAM" id="SSF56574">
    <property type="entry name" value="Serpins"/>
    <property type="match status" value="1"/>
</dbReference>
<organism evidence="4 5">
    <name type="scientific">Strongyloides venezuelensis</name>
    <name type="common">Threadworm</name>
    <dbReference type="NCBI Taxonomy" id="75913"/>
    <lineage>
        <taxon>Eukaryota</taxon>
        <taxon>Metazoa</taxon>
        <taxon>Ecdysozoa</taxon>
        <taxon>Nematoda</taxon>
        <taxon>Chromadorea</taxon>
        <taxon>Rhabditida</taxon>
        <taxon>Tylenchina</taxon>
        <taxon>Panagrolaimomorpha</taxon>
        <taxon>Strongyloidoidea</taxon>
        <taxon>Strongyloididae</taxon>
        <taxon>Strongyloides</taxon>
    </lineage>
</organism>
<protein>
    <submittedName>
        <fullName evidence="5">SERPIN domain-containing protein</fullName>
    </submittedName>
</protein>
<dbReference type="PANTHER" id="PTHR11461:SF211">
    <property type="entry name" value="GH10112P-RELATED"/>
    <property type="match status" value="1"/>
</dbReference>
<comment type="similarity">
    <text evidence="1 2">Belongs to the serpin family.</text>
</comment>
<dbReference type="WBParaSite" id="SVE_0376600.1">
    <property type="protein sequence ID" value="SVE_0376600.1"/>
    <property type="gene ID" value="SVE_0376600"/>
</dbReference>
<reference evidence="5" key="2">
    <citation type="submission" date="2015-08" db="UniProtKB">
        <authorList>
            <consortium name="WormBaseParasite"/>
        </authorList>
    </citation>
    <scope>IDENTIFICATION</scope>
</reference>
<dbReference type="InterPro" id="IPR023796">
    <property type="entry name" value="Serpin_dom"/>
</dbReference>
<dbReference type="Gene3D" id="3.30.497.10">
    <property type="entry name" value="Antithrombin, subunit I, domain 2"/>
    <property type="match status" value="1"/>
</dbReference>
<evidence type="ECO:0000313" key="5">
    <source>
        <dbReference type="WBParaSite" id="SVE_0376600.1"/>
    </source>
</evidence>
<dbReference type="InterPro" id="IPR042178">
    <property type="entry name" value="Serpin_sf_1"/>
</dbReference>
<dbReference type="PANTHER" id="PTHR11461">
    <property type="entry name" value="SERINE PROTEASE INHIBITOR, SERPIN"/>
    <property type="match status" value="1"/>
</dbReference>
<dbReference type="GO" id="GO:0005615">
    <property type="term" value="C:extracellular space"/>
    <property type="evidence" value="ECO:0007669"/>
    <property type="project" value="InterPro"/>
</dbReference>
<reference evidence="4" key="1">
    <citation type="submission" date="2014-07" db="EMBL/GenBank/DDBJ databases">
        <authorList>
            <person name="Martin A.A"/>
            <person name="De Silva N."/>
        </authorList>
    </citation>
    <scope>NUCLEOTIDE SEQUENCE</scope>
</reference>
<dbReference type="SMART" id="SM00093">
    <property type="entry name" value="SERPIN"/>
    <property type="match status" value="1"/>
</dbReference>
<dbReference type="InterPro" id="IPR000215">
    <property type="entry name" value="Serpin_fam"/>
</dbReference>
<feature type="domain" description="Serpin" evidence="3">
    <location>
        <begin position="17"/>
        <end position="373"/>
    </location>
</feature>
<proteinExistence type="inferred from homology"/>
<dbReference type="PROSITE" id="PS00284">
    <property type="entry name" value="SERPIN"/>
    <property type="match status" value="1"/>
</dbReference>
<evidence type="ECO:0000256" key="1">
    <source>
        <dbReference type="ARBA" id="ARBA00009500"/>
    </source>
</evidence>
<accession>A0A0K0F4M7</accession>
<dbReference type="AlphaFoldDB" id="A0A0K0F4M7"/>
<dbReference type="InterPro" id="IPR042185">
    <property type="entry name" value="Serpin_sf_2"/>
</dbReference>